<dbReference type="InterPro" id="IPR027417">
    <property type="entry name" value="P-loop_NTPase"/>
</dbReference>
<evidence type="ECO:0000259" key="3">
    <source>
        <dbReference type="Pfam" id="PF24883"/>
    </source>
</evidence>
<dbReference type="Proteomes" id="UP000698800">
    <property type="component" value="Unassembled WGS sequence"/>
</dbReference>
<keyword evidence="5" id="KW-1185">Reference proteome</keyword>
<feature type="repeat" description="ANK" evidence="2">
    <location>
        <begin position="955"/>
        <end position="987"/>
    </location>
</feature>
<dbReference type="InterPro" id="IPR056884">
    <property type="entry name" value="NPHP3-like_N"/>
</dbReference>
<dbReference type="PANTHER" id="PTHR10039:SF5">
    <property type="entry name" value="NACHT DOMAIN-CONTAINING PROTEIN"/>
    <property type="match status" value="1"/>
</dbReference>
<reference evidence="4" key="1">
    <citation type="submission" date="2021-03" db="EMBL/GenBank/DDBJ databases">
        <title>Comparative genomics and phylogenomic investigation of the class Geoglossomycetes provide insights into ecological specialization and systematics.</title>
        <authorList>
            <person name="Melie T."/>
            <person name="Pirro S."/>
            <person name="Miller A.N."/>
            <person name="Quandt A."/>
        </authorList>
    </citation>
    <scope>NUCLEOTIDE SEQUENCE</scope>
    <source>
        <strain evidence="4">GBOQ0MN5Z8</strain>
    </source>
</reference>
<evidence type="ECO:0000256" key="1">
    <source>
        <dbReference type="ARBA" id="ARBA00022737"/>
    </source>
</evidence>
<evidence type="ECO:0000313" key="5">
    <source>
        <dbReference type="Proteomes" id="UP000698800"/>
    </source>
</evidence>
<keyword evidence="1" id="KW-0677">Repeat</keyword>
<dbReference type="AlphaFoldDB" id="A0A9P8L601"/>
<proteinExistence type="predicted"/>
<dbReference type="OrthoDB" id="1658288at2759"/>
<dbReference type="Gene3D" id="1.25.40.20">
    <property type="entry name" value="Ankyrin repeat-containing domain"/>
    <property type="match status" value="1"/>
</dbReference>
<dbReference type="SMART" id="SM00248">
    <property type="entry name" value="ANK"/>
    <property type="match status" value="2"/>
</dbReference>
<dbReference type="SUPFAM" id="SSF48403">
    <property type="entry name" value="Ankyrin repeat"/>
    <property type="match status" value="1"/>
</dbReference>
<dbReference type="PROSITE" id="PS50088">
    <property type="entry name" value="ANK_REPEAT"/>
    <property type="match status" value="1"/>
</dbReference>
<dbReference type="InterPro" id="IPR036770">
    <property type="entry name" value="Ankyrin_rpt-contain_sf"/>
</dbReference>
<feature type="domain" description="Nephrocystin 3-like N-terminal" evidence="3">
    <location>
        <begin position="327"/>
        <end position="510"/>
    </location>
</feature>
<dbReference type="EMBL" id="JAGHQL010000005">
    <property type="protein sequence ID" value="KAH0545460.1"/>
    <property type="molecule type" value="Genomic_DNA"/>
</dbReference>
<dbReference type="Gene3D" id="3.40.50.300">
    <property type="entry name" value="P-loop containing nucleotide triphosphate hydrolases"/>
    <property type="match status" value="1"/>
</dbReference>
<comment type="caution">
    <text evidence="4">The sequence shown here is derived from an EMBL/GenBank/DDBJ whole genome shotgun (WGS) entry which is preliminary data.</text>
</comment>
<dbReference type="Pfam" id="PF24883">
    <property type="entry name" value="NPHP3_N"/>
    <property type="match status" value="1"/>
</dbReference>
<protein>
    <recommendedName>
        <fullName evidence="3">Nephrocystin 3-like N-terminal domain-containing protein</fullName>
    </recommendedName>
</protein>
<dbReference type="Pfam" id="PF00023">
    <property type="entry name" value="Ank"/>
    <property type="match status" value="1"/>
</dbReference>
<evidence type="ECO:0000256" key="2">
    <source>
        <dbReference type="PROSITE-ProRule" id="PRU00023"/>
    </source>
</evidence>
<organism evidence="4 5">
    <name type="scientific">Glutinoglossum americanum</name>
    <dbReference type="NCBI Taxonomy" id="1670608"/>
    <lineage>
        <taxon>Eukaryota</taxon>
        <taxon>Fungi</taxon>
        <taxon>Dikarya</taxon>
        <taxon>Ascomycota</taxon>
        <taxon>Pezizomycotina</taxon>
        <taxon>Geoglossomycetes</taxon>
        <taxon>Geoglossales</taxon>
        <taxon>Geoglossaceae</taxon>
        <taxon>Glutinoglossum</taxon>
    </lineage>
</organism>
<sequence>MSQLAEPSRHGLDQVYTPANGSSGVAHIVFVHGLFGHPRKTWSARAPRPAIPGLSGDTSSQVEASSPLRVGGKLDSIFWPKTLLPAVIPDACIFTWGYDADIDGFLVSASQNTIYQHATNLLSDLADFRDFLVDALNQSSHHENPRLKDIAVATFGVCFLGTPHKGSKTASMGKIAYQATVAATRRPNLQLLQALERNSAILDNIAESFGQTLSKRTMQISSFREEMETRKFFIFSTMVVGADSAKIGDRREEVNSIPANHRNMTKFTSATDIGFKRVSAQLRRWVGKIKKAKNDFTAQDYRDCLASLNDERTRVRIGDVVKSHDQTFHWLLDRDAVPFHDWLESNMEDMNRIFWIQGKPGSGKSTLMKYALRDKKTIEVLTRDKSPWTLVGFFFHDRGSGVQKSLSGMLQEILYQILLQVEDLTPFVQPYYAKLVRDQQTNSPIWDVETLRLALVAITRQRDVSACICLFLDALDEHDGDNDQLASLLFELVSNADDDRVRVKVCLASRSWNVFETHFGQCPGFAIHNHTQSDIRKYTMSRLSDSLGSSRLDVPPEKLESITSQVTGKASGVFIWVKLVVDELVRGIRDGTPLSVLEDEVSKMPQELKDLYSRTLKRIEPAYVGECYIMLQIAFCSLRALRLETFIKCTSYTLRGKIAPDESVSQQEMIRRLKSRSGGLLEVALGAPDQATAITTTAIEEDPVRVVQFTHQTVKEFVRDYKGDLSLWGVNAATPNTSGYLYLLRCFVSHDEYWADDIGSDFFEYANLAEGESPGKSVYHVVKRLSNSETHLDFMRMTYSTKQRMAAPFLGVIMAKRSPTQIVGYLAVMAGLRRCARMILEPHLAQNLNPMVPSLLQTAALGPQIVPNQDRIGMINSLLDAGHPIDLESIASGLFRGWHSFPYSRPSIFCTTLALLLMSRIQFPMAEESRLSIARVLLERGAHPNGFTAKHSARWGMSYLHHCARYESADMLRLFLQHGADPSIPDGHGLTPQMYAILRKHPGISQVFSEYEAGRGNEAGGPGLSTHASLVISGCVLAACVGHGKVIGEAPVTLGLPSSMEGTPATSFGTPE</sequence>
<dbReference type="SUPFAM" id="SSF52540">
    <property type="entry name" value="P-loop containing nucleoside triphosphate hydrolases"/>
    <property type="match status" value="1"/>
</dbReference>
<keyword evidence="2" id="KW-0040">ANK repeat</keyword>
<dbReference type="PANTHER" id="PTHR10039">
    <property type="entry name" value="AMELOGENIN"/>
    <property type="match status" value="1"/>
</dbReference>
<accession>A0A9P8L601</accession>
<evidence type="ECO:0000313" key="4">
    <source>
        <dbReference type="EMBL" id="KAH0545460.1"/>
    </source>
</evidence>
<gene>
    <name evidence="4" type="ORF">FGG08_000461</name>
</gene>
<name>A0A9P8L601_9PEZI</name>
<dbReference type="InterPro" id="IPR002110">
    <property type="entry name" value="Ankyrin_rpt"/>
</dbReference>